<evidence type="ECO:0000256" key="9">
    <source>
        <dbReference type="ARBA" id="ARBA00023065"/>
    </source>
</evidence>
<evidence type="ECO:0000256" key="6">
    <source>
        <dbReference type="ARBA" id="ARBA00022692"/>
    </source>
</evidence>
<feature type="domain" description="TonB-dependent receptor-like beta-barrel" evidence="16">
    <location>
        <begin position="237"/>
        <end position="680"/>
    </location>
</feature>
<geneLocation type="plasmid" evidence="18 19">
    <name>p1</name>
</geneLocation>
<evidence type="ECO:0000313" key="19">
    <source>
        <dbReference type="Proteomes" id="UP001056937"/>
    </source>
</evidence>
<keyword evidence="10 15" id="KW-0798">TonB box</keyword>
<dbReference type="CDD" id="cd01347">
    <property type="entry name" value="ligand_gated_channel"/>
    <property type="match status" value="1"/>
</dbReference>
<feature type="domain" description="TonB-dependent receptor plug" evidence="17">
    <location>
        <begin position="56"/>
        <end position="162"/>
    </location>
</feature>
<dbReference type="NCBIfam" id="TIGR01783">
    <property type="entry name" value="TonB-siderophor"/>
    <property type="match status" value="1"/>
</dbReference>
<dbReference type="SUPFAM" id="SSF56935">
    <property type="entry name" value="Porins"/>
    <property type="match status" value="1"/>
</dbReference>
<keyword evidence="13 14" id="KW-0998">Cell outer membrane</keyword>
<evidence type="ECO:0000256" key="10">
    <source>
        <dbReference type="ARBA" id="ARBA00023077"/>
    </source>
</evidence>
<name>A0ABY4XE80_9SPHN</name>
<evidence type="ECO:0000256" key="1">
    <source>
        <dbReference type="ARBA" id="ARBA00004571"/>
    </source>
</evidence>
<dbReference type="Pfam" id="PF00593">
    <property type="entry name" value="TonB_dep_Rec_b-barrel"/>
    <property type="match status" value="1"/>
</dbReference>
<keyword evidence="7" id="KW-0732">Signal</keyword>
<evidence type="ECO:0000256" key="15">
    <source>
        <dbReference type="RuleBase" id="RU003357"/>
    </source>
</evidence>
<gene>
    <name evidence="18" type="ORF">LHA26_19775</name>
</gene>
<dbReference type="InterPro" id="IPR010105">
    <property type="entry name" value="TonB_sidphr_rcpt"/>
</dbReference>
<evidence type="ECO:0000313" key="18">
    <source>
        <dbReference type="EMBL" id="USI75225.1"/>
    </source>
</evidence>
<keyword evidence="11 14" id="KW-0472">Membrane</keyword>
<reference evidence="18" key="1">
    <citation type="journal article" date="2022" name="Toxins">
        <title>Genomic Analysis of Sphingopyxis sp. USTB-05 for Biodegrading Cyanobacterial Hepatotoxins.</title>
        <authorList>
            <person name="Liu C."/>
            <person name="Xu Q."/>
            <person name="Zhao Z."/>
            <person name="Zhang H."/>
            <person name="Liu X."/>
            <person name="Yin C."/>
            <person name="Liu Y."/>
            <person name="Yan H."/>
        </authorList>
    </citation>
    <scope>NUCLEOTIDE SEQUENCE</scope>
    <source>
        <strain evidence="18">NBD5</strain>
    </source>
</reference>
<protein>
    <submittedName>
        <fullName evidence="18">TonB-dependent siderophore receptor</fullName>
    </submittedName>
</protein>
<evidence type="ECO:0000256" key="7">
    <source>
        <dbReference type="ARBA" id="ARBA00022729"/>
    </source>
</evidence>
<evidence type="ECO:0000256" key="5">
    <source>
        <dbReference type="ARBA" id="ARBA00022496"/>
    </source>
</evidence>
<evidence type="ECO:0000256" key="12">
    <source>
        <dbReference type="ARBA" id="ARBA00023170"/>
    </source>
</evidence>
<accession>A0ABY4XE80</accession>
<evidence type="ECO:0000256" key="14">
    <source>
        <dbReference type="PROSITE-ProRule" id="PRU01360"/>
    </source>
</evidence>
<proteinExistence type="inferred from homology"/>
<dbReference type="Gene3D" id="2.170.130.10">
    <property type="entry name" value="TonB-dependent receptor, plug domain"/>
    <property type="match status" value="1"/>
</dbReference>
<keyword evidence="6 14" id="KW-0812">Transmembrane</keyword>
<keyword evidence="19" id="KW-1185">Reference proteome</keyword>
<keyword evidence="9" id="KW-0406">Ion transport</keyword>
<evidence type="ECO:0000256" key="4">
    <source>
        <dbReference type="ARBA" id="ARBA00022452"/>
    </source>
</evidence>
<dbReference type="InterPro" id="IPR012910">
    <property type="entry name" value="Plug_dom"/>
</dbReference>
<dbReference type="InterPro" id="IPR000531">
    <property type="entry name" value="Beta-barrel_TonB"/>
</dbReference>
<evidence type="ECO:0000259" key="16">
    <source>
        <dbReference type="Pfam" id="PF00593"/>
    </source>
</evidence>
<evidence type="ECO:0000259" key="17">
    <source>
        <dbReference type="Pfam" id="PF07715"/>
    </source>
</evidence>
<evidence type="ECO:0000256" key="11">
    <source>
        <dbReference type="ARBA" id="ARBA00023136"/>
    </source>
</evidence>
<comment type="similarity">
    <text evidence="2 14 15">Belongs to the TonB-dependent receptor family.</text>
</comment>
<dbReference type="Proteomes" id="UP001056937">
    <property type="component" value="Plasmid p1"/>
</dbReference>
<dbReference type="PANTHER" id="PTHR32552">
    <property type="entry name" value="FERRICHROME IRON RECEPTOR-RELATED"/>
    <property type="match status" value="1"/>
</dbReference>
<dbReference type="RefSeq" id="WP_252169034.1">
    <property type="nucleotide sequence ID" value="NZ_CP084932.1"/>
</dbReference>
<dbReference type="PANTHER" id="PTHR32552:SF68">
    <property type="entry name" value="FERRICHROME OUTER MEMBRANE TRANSPORTER_PHAGE RECEPTOR"/>
    <property type="match status" value="1"/>
</dbReference>
<keyword evidence="18" id="KW-0614">Plasmid</keyword>
<sequence>MLIAGAPGSVARAQDDDPAVRSMIIVTGTLPPDAERTDGVVARKTSTGTKTATPITQVPQAISVITRAQLDQQAVRSVGDGLRYSPGVFADSRVGGVLESVFLRGFGGFAAAATSPQFVDGLPLLKGGNWATQVIDPWPLERIEVLRGPASILYGQASPGGIVNMVSKRPDDGASREITLTTGNRNRAELAFDLGGRLTQDGTWAYRLNGLARRADTQADFSKEQRIVLAPTLSWAPDARTSLTLFGFYQSDPANNFAGWLPAQGTALPNPAGRIPRSFFLGQPNFDGYDRQQYMLGYAFEHRFGEVWRLRQNLRYAHVDAHFEGVAGDYFAPFGATNSILARSASWSREHVDGMSLDNQAQASFGSGPLQHTLLIGLAYQGSTASTAASGFGAIPSINYLAPDYTQPFTAPPLAQRYHQTWNRVGIYAQDQIRIERWAFTIGGRQDWSAIKTKNHLTSTGAEQDDHVFTGRVGAVYLFDNGLAPYASYSTSFEPTLGTGYAGNAFQPTKARQAEVGVKYQPPGMNSFVSASGFHITQDNVSTTDPDHPFYSVQTASVRSRGIEIEGRASLSGNLDLIAAYTYLDTTVRKDSDPAILGKRLVAVPEQLASLWANHVFTNGALAGFNLGAGIRYIGKSAGDSDNSFSVPAATLFDATVRYDLGRARRDLKGWRATINVTNLLDKTYVASCFSAGGCFYGNGRIVTGSLGFRW</sequence>
<keyword evidence="4 14" id="KW-1134">Transmembrane beta strand</keyword>
<keyword evidence="3 14" id="KW-0813">Transport</keyword>
<dbReference type="InterPro" id="IPR037066">
    <property type="entry name" value="Plug_dom_sf"/>
</dbReference>
<organism evidence="18 19">
    <name type="scientific">Sphingomonas morindae</name>
    <dbReference type="NCBI Taxonomy" id="1541170"/>
    <lineage>
        <taxon>Bacteria</taxon>
        <taxon>Pseudomonadati</taxon>
        <taxon>Pseudomonadota</taxon>
        <taxon>Alphaproteobacteria</taxon>
        <taxon>Sphingomonadales</taxon>
        <taxon>Sphingomonadaceae</taxon>
        <taxon>Sphingomonas</taxon>
    </lineage>
</organism>
<dbReference type="Gene3D" id="2.40.170.20">
    <property type="entry name" value="TonB-dependent receptor, beta-barrel domain"/>
    <property type="match status" value="1"/>
</dbReference>
<keyword evidence="5" id="KW-0410">Iron transport</keyword>
<dbReference type="EMBL" id="CP084932">
    <property type="protein sequence ID" value="USI75225.1"/>
    <property type="molecule type" value="Genomic_DNA"/>
</dbReference>
<comment type="subcellular location">
    <subcellularLocation>
        <location evidence="1 14">Cell outer membrane</location>
        <topology evidence="1 14">Multi-pass membrane protein</topology>
    </subcellularLocation>
</comment>
<dbReference type="PROSITE" id="PS52016">
    <property type="entry name" value="TONB_DEPENDENT_REC_3"/>
    <property type="match status" value="1"/>
</dbReference>
<dbReference type="Pfam" id="PF07715">
    <property type="entry name" value="Plug"/>
    <property type="match status" value="1"/>
</dbReference>
<evidence type="ECO:0000256" key="2">
    <source>
        <dbReference type="ARBA" id="ARBA00009810"/>
    </source>
</evidence>
<dbReference type="InterPro" id="IPR039426">
    <property type="entry name" value="TonB-dep_rcpt-like"/>
</dbReference>
<evidence type="ECO:0000256" key="8">
    <source>
        <dbReference type="ARBA" id="ARBA00023004"/>
    </source>
</evidence>
<evidence type="ECO:0000256" key="13">
    <source>
        <dbReference type="ARBA" id="ARBA00023237"/>
    </source>
</evidence>
<evidence type="ECO:0000256" key="3">
    <source>
        <dbReference type="ARBA" id="ARBA00022448"/>
    </source>
</evidence>
<keyword evidence="12 18" id="KW-0675">Receptor</keyword>
<keyword evidence="8" id="KW-0408">Iron</keyword>
<dbReference type="InterPro" id="IPR036942">
    <property type="entry name" value="Beta-barrel_TonB_sf"/>
</dbReference>